<comment type="caution">
    <text evidence="3">The sequence shown here is derived from an EMBL/GenBank/DDBJ whole genome shotgun (WGS) entry which is preliminary data.</text>
</comment>
<evidence type="ECO:0000313" key="4">
    <source>
        <dbReference type="Proteomes" id="UP001608902"/>
    </source>
</evidence>
<organism evidence="3 4">
    <name type="scientific">Gnathostoma spinigerum</name>
    <dbReference type="NCBI Taxonomy" id="75299"/>
    <lineage>
        <taxon>Eukaryota</taxon>
        <taxon>Metazoa</taxon>
        <taxon>Ecdysozoa</taxon>
        <taxon>Nematoda</taxon>
        <taxon>Chromadorea</taxon>
        <taxon>Rhabditida</taxon>
        <taxon>Spirurina</taxon>
        <taxon>Gnathostomatomorpha</taxon>
        <taxon>Gnathostomatoidea</taxon>
        <taxon>Gnathostomatidae</taxon>
        <taxon>Gnathostoma</taxon>
    </lineage>
</organism>
<accession>A0ABD6EPM8</accession>
<keyword evidence="1" id="KW-1133">Transmembrane helix</keyword>
<sequence>MVSAIISRVVVLTAGTLYPAYRSYKAVRTKDVREYVKWMMYWIVYALFCFFETIADIFVSFWFPFYYEFKILFVFWLLSPWTKGASILYRKWVHPTLVKHEEEIDNMLEQAKSESYNKVIRFGSQSLLRAREVIATAASLGQAELVNQLQRSYSANDVNRDPSTFKRRFIPEGKSDADKGKEVIWEEEYDESRFIDSEGGMEVYAHNEDAETMRRSTRNTRRRTTPVDKPSSEPVYNTLPKRTGRTHKASS</sequence>
<dbReference type="PANTHER" id="PTHR12300">
    <property type="entry name" value="HVA22-LIKE PROTEINS"/>
    <property type="match status" value="1"/>
</dbReference>
<feature type="compositionally biased region" description="Basic and acidic residues" evidence="2">
    <location>
        <begin position="205"/>
        <end position="214"/>
    </location>
</feature>
<feature type="transmembrane region" description="Helical" evidence="1">
    <location>
        <begin position="6"/>
        <end position="21"/>
    </location>
</feature>
<name>A0ABD6EPM8_9BILA</name>
<evidence type="ECO:0000256" key="1">
    <source>
        <dbReference type="RuleBase" id="RU362006"/>
    </source>
</evidence>
<keyword evidence="1" id="KW-0472">Membrane</keyword>
<comment type="similarity">
    <text evidence="1">Belongs to the DP1 family.</text>
</comment>
<dbReference type="GO" id="GO:0016020">
    <property type="term" value="C:membrane"/>
    <property type="evidence" value="ECO:0007669"/>
    <property type="project" value="UniProtKB-SubCell"/>
</dbReference>
<feature type="compositionally biased region" description="Basic residues" evidence="2">
    <location>
        <begin position="215"/>
        <end position="224"/>
    </location>
</feature>
<dbReference type="Pfam" id="PF03134">
    <property type="entry name" value="TB2_DP1_HVA22"/>
    <property type="match status" value="1"/>
</dbReference>
<dbReference type="InterPro" id="IPR004345">
    <property type="entry name" value="TB2_DP1_HVA22"/>
</dbReference>
<reference evidence="3 4" key="1">
    <citation type="submission" date="2024-08" db="EMBL/GenBank/DDBJ databases">
        <title>Gnathostoma spinigerum genome.</title>
        <authorList>
            <person name="Gonzalez-Bertolin B."/>
            <person name="Monzon S."/>
            <person name="Zaballos A."/>
            <person name="Jimenez P."/>
            <person name="Dekumyoy P."/>
            <person name="Varona S."/>
            <person name="Cuesta I."/>
            <person name="Sumanam S."/>
            <person name="Adisakwattana P."/>
            <person name="Gasser R.B."/>
            <person name="Hernandez-Gonzalez A."/>
            <person name="Young N.D."/>
            <person name="Perteguer M.J."/>
        </authorList>
    </citation>
    <scope>NUCLEOTIDE SEQUENCE [LARGE SCALE GENOMIC DNA]</scope>
    <source>
        <strain evidence="3">AL3</strain>
        <tissue evidence="3">Liver</tissue>
    </source>
</reference>
<keyword evidence="1" id="KW-0812">Transmembrane</keyword>
<dbReference type="EMBL" id="JBGFUD010006656">
    <property type="protein sequence ID" value="MFH4981132.1"/>
    <property type="molecule type" value="Genomic_DNA"/>
</dbReference>
<comment type="subcellular location">
    <subcellularLocation>
        <location evidence="1">Membrane</location>
        <topology evidence="1">Multi-pass membrane protein</topology>
    </subcellularLocation>
</comment>
<gene>
    <name evidence="3" type="ORF">AB6A40_007841</name>
</gene>
<proteinExistence type="inferred from homology"/>
<dbReference type="AlphaFoldDB" id="A0ABD6EPM8"/>
<dbReference type="Proteomes" id="UP001608902">
    <property type="component" value="Unassembled WGS sequence"/>
</dbReference>
<evidence type="ECO:0000313" key="3">
    <source>
        <dbReference type="EMBL" id="MFH4981132.1"/>
    </source>
</evidence>
<dbReference type="PANTHER" id="PTHR12300:SF117">
    <property type="entry name" value="LP05237P-RELATED"/>
    <property type="match status" value="1"/>
</dbReference>
<feature type="region of interest" description="Disordered" evidence="2">
    <location>
        <begin position="205"/>
        <end position="251"/>
    </location>
</feature>
<evidence type="ECO:0000256" key="2">
    <source>
        <dbReference type="SAM" id="MobiDB-lite"/>
    </source>
</evidence>
<protein>
    <recommendedName>
        <fullName evidence="1">Receptor expression-enhancing protein</fullName>
    </recommendedName>
</protein>
<feature type="transmembrane region" description="Helical" evidence="1">
    <location>
        <begin position="42"/>
        <end position="63"/>
    </location>
</feature>
<keyword evidence="4" id="KW-1185">Reference proteome</keyword>
<feature type="compositionally biased region" description="Basic residues" evidence="2">
    <location>
        <begin position="242"/>
        <end position="251"/>
    </location>
</feature>